<reference evidence="4 5" key="2">
    <citation type="journal article" date="2012" name="BMC Genomics">
        <title>The genome of Pelobacter carbinolicus reveals surprising metabolic capabilities and physiological features.</title>
        <authorList>
            <person name="Aklujkar M."/>
            <person name="Haveman S.A."/>
            <person name="Didonato R.Jr."/>
            <person name="Chertkov O."/>
            <person name="Han C.S."/>
            <person name="Land M.L."/>
            <person name="Brown P."/>
            <person name="Lovley D.R."/>
        </authorList>
    </citation>
    <scope>NUCLEOTIDE SEQUENCE [LARGE SCALE GENOMIC DNA]</scope>
    <source>
        <strain evidence="5">DSM 2380 / NBRC 103641 / GraBd1</strain>
    </source>
</reference>
<dbReference type="Pfam" id="PF00076">
    <property type="entry name" value="RRM_1"/>
    <property type="match status" value="1"/>
</dbReference>
<keyword evidence="5" id="KW-1185">Reference proteome</keyword>
<dbReference type="Gene3D" id="3.30.70.330">
    <property type="match status" value="1"/>
</dbReference>
<dbReference type="SMART" id="SM00360">
    <property type="entry name" value="RRM"/>
    <property type="match status" value="1"/>
</dbReference>
<proteinExistence type="predicted"/>
<dbReference type="OrthoDB" id="9798855at2"/>
<dbReference type="PROSITE" id="PS50102">
    <property type="entry name" value="RRM"/>
    <property type="match status" value="1"/>
</dbReference>
<dbReference type="SUPFAM" id="SSF54928">
    <property type="entry name" value="RNA-binding domain, RBD"/>
    <property type="match status" value="1"/>
</dbReference>
<reference evidence="5" key="1">
    <citation type="submission" date="2005-10" db="EMBL/GenBank/DDBJ databases">
        <title>Complete sequence of Pelobacter carbinolicus DSM 2380.</title>
        <authorList>
            <person name="Copeland A."/>
            <person name="Lucas S."/>
            <person name="Lapidus A."/>
            <person name="Barry K."/>
            <person name="Detter J.C."/>
            <person name="Glavina T."/>
            <person name="Hammon N."/>
            <person name="Israni S."/>
            <person name="Pitluck S."/>
            <person name="Chertkov O."/>
            <person name="Schmutz J."/>
            <person name="Larimer F."/>
            <person name="Land M."/>
            <person name="Kyrpides N."/>
            <person name="Ivanova N."/>
            <person name="Richardson P."/>
        </authorList>
    </citation>
    <scope>NUCLEOTIDE SEQUENCE [LARGE SCALE GENOMIC DNA]</scope>
    <source>
        <strain evidence="5">DSM 2380 / NBRC 103641 / GraBd1</strain>
    </source>
</reference>
<dbReference type="InterPro" id="IPR000504">
    <property type="entry name" value="RRM_dom"/>
</dbReference>
<evidence type="ECO:0000256" key="1">
    <source>
        <dbReference type="ARBA" id="ARBA00022884"/>
    </source>
</evidence>
<name>Q3A1M0_SYNC1</name>
<dbReference type="RefSeq" id="WP_011342267.1">
    <property type="nucleotide sequence ID" value="NC_007498.2"/>
</dbReference>
<dbReference type="STRING" id="338963.Pcar_2498"/>
<dbReference type="PANTHER" id="PTHR48025:SF1">
    <property type="entry name" value="RRM DOMAIN-CONTAINING PROTEIN"/>
    <property type="match status" value="1"/>
</dbReference>
<protein>
    <submittedName>
        <fullName evidence="4">RNA-binding protein</fullName>
    </submittedName>
</protein>
<feature type="region of interest" description="Disordered" evidence="2">
    <location>
        <begin position="78"/>
        <end position="107"/>
    </location>
</feature>
<accession>Q3A1M0</accession>
<evidence type="ECO:0000259" key="3">
    <source>
        <dbReference type="PROSITE" id="PS50102"/>
    </source>
</evidence>
<keyword evidence="1" id="KW-0694">RNA-binding</keyword>
<feature type="domain" description="RRM" evidence="3">
    <location>
        <begin position="3"/>
        <end position="81"/>
    </location>
</feature>
<dbReference type="eggNOG" id="COG0724">
    <property type="taxonomic scope" value="Bacteria"/>
</dbReference>
<sequence>MSKDLYVKNLPPEITEEELRKLFSVAGKVSYIHMGKDTKSGQFRGYGYVKMASEAEAKEAVVCLDGARINDRYISVSIAKPQQPGGARRNPAPNTQGPAKQRQKRRK</sequence>
<dbReference type="EMBL" id="CP000142">
    <property type="protein sequence ID" value="ABA89737.1"/>
    <property type="molecule type" value="Genomic_DNA"/>
</dbReference>
<dbReference type="KEGG" id="pca:Pcar_2498"/>
<gene>
    <name evidence="4" type="ordered locus">Pcar_2498</name>
</gene>
<evidence type="ECO:0000256" key="2">
    <source>
        <dbReference type="SAM" id="MobiDB-lite"/>
    </source>
</evidence>
<dbReference type="InterPro" id="IPR035979">
    <property type="entry name" value="RBD_domain_sf"/>
</dbReference>
<dbReference type="GO" id="GO:0003729">
    <property type="term" value="F:mRNA binding"/>
    <property type="evidence" value="ECO:0007669"/>
    <property type="project" value="TreeGrafter"/>
</dbReference>
<dbReference type="CDD" id="cd00590">
    <property type="entry name" value="RRM_SF"/>
    <property type="match status" value="1"/>
</dbReference>
<organism evidence="4 5">
    <name type="scientific">Syntrophotalea carbinolica (strain DSM 2380 / NBRC 103641 / GraBd1)</name>
    <name type="common">Pelobacter carbinolicus</name>
    <dbReference type="NCBI Taxonomy" id="338963"/>
    <lineage>
        <taxon>Bacteria</taxon>
        <taxon>Pseudomonadati</taxon>
        <taxon>Thermodesulfobacteriota</taxon>
        <taxon>Desulfuromonadia</taxon>
        <taxon>Desulfuromonadales</taxon>
        <taxon>Syntrophotaleaceae</taxon>
        <taxon>Syntrophotalea</taxon>
    </lineage>
</organism>
<dbReference type="AlphaFoldDB" id="Q3A1M0"/>
<dbReference type="Proteomes" id="UP000002534">
    <property type="component" value="Chromosome"/>
</dbReference>
<dbReference type="InterPro" id="IPR012677">
    <property type="entry name" value="Nucleotide-bd_a/b_plait_sf"/>
</dbReference>
<dbReference type="InterPro" id="IPR050502">
    <property type="entry name" value="Euk_RNA-bind_prot"/>
</dbReference>
<evidence type="ECO:0000313" key="5">
    <source>
        <dbReference type="Proteomes" id="UP000002534"/>
    </source>
</evidence>
<evidence type="ECO:0000313" key="4">
    <source>
        <dbReference type="EMBL" id="ABA89737.1"/>
    </source>
</evidence>
<dbReference type="PANTHER" id="PTHR48025">
    <property type="entry name" value="OS02G0815200 PROTEIN"/>
    <property type="match status" value="1"/>
</dbReference>
<dbReference type="HOGENOM" id="CLU_012062_28_8_7"/>